<name>A0A9W6F041_9CHLO</name>
<dbReference type="EMBL" id="BRXU01000004">
    <property type="protein sequence ID" value="GLC50940.1"/>
    <property type="molecule type" value="Genomic_DNA"/>
</dbReference>
<organism evidence="1 2">
    <name type="scientific">Pleodorina starrii</name>
    <dbReference type="NCBI Taxonomy" id="330485"/>
    <lineage>
        <taxon>Eukaryota</taxon>
        <taxon>Viridiplantae</taxon>
        <taxon>Chlorophyta</taxon>
        <taxon>core chlorophytes</taxon>
        <taxon>Chlorophyceae</taxon>
        <taxon>CS clade</taxon>
        <taxon>Chlamydomonadales</taxon>
        <taxon>Volvocaceae</taxon>
        <taxon>Pleodorina</taxon>
    </lineage>
</organism>
<comment type="caution">
    <text evidence="1">The sequence shown here is derived from an EMBL/GenBank/DDBJ whole genome shotgun (WGS) entry which is preliminary data.</text>
</comment>
<sequence length="180" mass="19078">MKYFETVAAAAAAHVSERFQHPPYLAWAASLLWYLQICSYIGVSMRIQPGNGVPCQHQLQQHIAAERLHEVRPSPGAAVGVGTGAERGAAAGPPGVDLDRWDLYSNGHGGRGVQDVPAEVQDDVGDGDEGTGRVDGVGVDNLQRTVKAILSNIRGTPAYWANTASDLFTMLCYLGPPPGS</sequence>
<accession>A0A9W6F041</accession>
<dbReference type="AlphaFoldDB" id="A0A9W6F041"/>
<evidence type="ECO:0000313" key="1">
    <source>
        <dbReference type="EMBL" id="GLC50940.1"/>
    </source>
</evidence>
<gene>
    <name evidence="1" type="primary">PLESTBF000230</name>
    <name evidence="1" type="ORF">PLESTB_000448700</name>
</gene>
<keyword evidence="2" id="KW-1185">Reference proteome</keyword>
<reference evidence="1 2" key="1">
    <citation type="journal article" date="2023" name="Commun. Biol.">
        <title>Reorganization of the ancestral sex-determining regions during the evolution of trioecy in Pleodorina starrii.</title>
        <authorList>
            <person name="Takahashi K."/>
            <person name="Suzuki S."/>
            <person name="Kawai-Toyooka H."/>
            <person name="Yamamoto K."/>
            <person name="Hamaji T."/>
            <person name="Ootsuki R."/>
            <person name="Yamaguchi H."/>
            <person name="Kawachi M."/>
            <person name="Higashiyama T."/>
            <person name="Nozaki H."/>
        </authorList>
    </citation>
    <scope>NUCLEOTIDE SEQUENCE [LARGE SCALE GENOMIC DNA]</scope>
    <source>
        <strain evidence="1 2">NIES-4479</strain>
    </source>
</reference>
<dbReference type="Proteomes" id="UP001165080">
    <property type="component" value="Unassembled WGS sequence"/>
</dbReference>
<protein>
    <submittedName>
        <fullName evidence="1">Uncharacterized protein</fullName>
    </submittedName>
</protein>
<evidence type="ECO:0000313" key="2">
    <source>
        <dbReference type="Proteomes" id="UP001165080"/>
    </source>
</evidence>
<proteinExistence type="predicted"/>